<feature type="compositionally biased region" description="Low complexity" evidence="1">
    <location>
        <begin position="40"/>
        <end position="56"/>
    </location>
</feature>
<proteinExistence type="predicted"/>
<evidence type="ECO:0000313" key="3">
    <source>
        <dbReference type="Proteomes" id="UP000291084"/>
    </source>
</evidence>
<feature type="compositionally biased region" description="Polar residues" evidence="1">
    <location>
        <begin position="1"/>
        <end position="10"/>
    </location>
</feature>
<organism evidence="2 3">
    <name type="scientific">Vigna angularis var. angularis</name>
    <dbReference type="NCBI Taxonomy" id="157739"/>
    <lineage>
        <taxon>Eukaryota</taxon>
        <taxon>Viridiplantae</taxon>
        <taxon>Streptophyta</taxon>
        <taxon>Embryophyta</taxon>
        <taxon>Tracheophyta</taxon>
        <taxon>Spermatophyta</taxon>
        <taxon>Magnoliopsida</taxon>
        <taxon>eudicotyledons</taxon>
        <taxon>Gunneridae</taxon>
        <taxon>Pentapetalae</taxon>
        <taxon>rosids</taxon>
        <taxon>fabids</taxon>
        <taxon>Fabales</taxon>
        <taxon>Fabaceae</taxon>
        <taxon>Papilionoideae</taxon>
        <taxon>50 kb inversion clade</taxon>
        <taxon>NPAAA clade</taxon>
        <taxon>indigoferoid/millettioid clade</taxon>
        <taxon>Phaseoleae</taxon>
        <taxon>Vigna</taxon>
    </lineage>
</organism>
<name>A0A0S3SI90_PHAAN</name>
<evidence type="ECO:0000313" key="2">
    <source>
        <dbReference type="EMBL" id="BAT92570.1"/>
    </source>
</evidence>
<feature type="non-terminal residue" evidence="2">
    <location>
        <position position="1"/>
    </location>
</feature>
<dbReference type="Proteomes" id="UP000291084">
    <property type="component" value="Chromosome 7"/>
</dbReference>
<accession>A0A0S3SI90</accession>
<gene>
    <name evidence="2" type="primary">Vigan.07G132500</name>
    <name evidence="2" type="ORF">VIGAN_07132500</name>
</gene>
<evidence type="ECO:0000256" key="1">
    <source>
        <dbReference type="SAM" id="MobiDB-lite"/>
    </source>
</evidence>
<keyword evidence="3" id="KW-1185">Reference proteome</keyword>
<reference evidence="2 3" key="1">
    <citation type="journal article" date="2015" name="Sci. Rep.">
        <title>The power of single molecule real-time sequencing technology in the de novo assembly of a eukaryotic genome.</title>
        <authorList>
            <person name="Sakai H."/>
            <person name="Naito K."/>
            <person name="Ogiso-Tanaka E."/>
            <person name="Takahashi Y."/>
            <person name="Iseki K."/>
            <person name="Muto C."/>
            <person name="Satou K."/>
            <person name="Teruya K."/>
            <person name="Shiroma A."/>
            <person name="Shimoji M."/>
            <person name="Hirano T."/>
            <person name="Itoh T."/>
            <person name="Kaga A."/>
            <person name="Tomooka N."/>
        </authorList>
    </citation>
    <scope>NUCLEOTIDE SEQUENCE [LARGE SCALE GENOMIC DNA]</scope>
    <source>
        <strain evidence="3">cv. Shumari</strain>
    </source>
</reference>
<protein>
    <submittedName>
        <fullName evidence="2">Uncharacterized protein</fullName>
    </submittedName>
</protein>
<feature type="region of interest" description="Disordered" evidence="1">
    <location>
        <begin position="1"/>
        <end position="56"/>
    </location>
</feature>
<sequence>TTTTSHSASPRISAPRRPAISLSPTTTSSARFPRVSVTHPTSPKFSSSGTSSTVSCPLKSETLKKLSSLM</sequence>
<dbReference type="AlphaFoldDB" id="A0A0S3SI90"/>
<dbReference type="EMBL" id="AP015040">
    <property type="protein sequence ID" value="BAT92570.1"/>
    <property type="molecule type" value="Genomic_DNA"/>
</dbReference>